<name>A0AAD2A9Q1_9LAMI</name>
<dbReference type="Proteomes" id="UP000834106">
    <property type="component" value="Chromosome 20"/>
</dbReference>
<organism evidence="2 3">
    <name type="scientific">Fraxinus pennsylvanica</name>
    <dbReference type="NCBI Taxonomy" id="56036"/>
    <lineage>
        <taxon>Eukaryota</taxon>
        <taxon>Viridiplantae</taxon>
        <taxon>Streptophyta</taxon>
        <taxon>Embryophyta</taxon>
        <taxon>Tracheophyta</taxon>
        <taxon>Spermatophyta</taxon>
        <taxon>Magnoliopsida</taxon>
        <taxon>eudicotyledons</taxon>
        <taxon>Gunneridae</taxon>
        <taxon>Pentapetalae</taxon>
        <taxon>asterids</taxon>
        <taxon>lamiids</taxon>
        <taxon>Lamiales</taxon>
        <taxon>Oleaceae</taxon>
        <taxon>Oleeae</taxon>
        <taxon>Fraxinus</taxon>
    </lineage>
</organism>
<dbReference type="InterPro" id="IPR055164">
    <property type="entry name" value="EDR1/CTR1/ARMC3-like_pept-like"/>
</dbReference>
<gene>
    <name evidence="2" type="ORF">FPE_LOCUS30898</name>
</gene>
<proteinExistence type="predicted"/>
<evidence type="ECO:0000259" key="1">
    <source>
        <dbReference type="Pfam" id="PF14381"/>
    </source>
</evidence>
<keyword evidence="3" id="KW-1185">Reference proteome</keyword>
<protein>
    <recommendedName>
        <fullName evidence="1">EDR1/CTR1/ARMC3-like peptidase-like domain-containing protein</fullName>
    </recommendedName>
</protein>
<accession>A0AAD2A9Q1</accession>
<reference evidence="2" key="1">
    <citation type="submission" date="2023-05" db="EMBL/GenBank/DDBJ databases">
        <authorList>
            <person name="Huff M."/>
        </authorList>
    </citation>
    <scope>NUCLEOTIDE SEQUENCE</scope>
</reference>
<dbReference type="AlphaFoldDB" id="A0AAD2A9Q1"/>
<evidence type="ECO:0000313" key="2">
    <source>
        <dbReference type="EMBL" id="CAI9783753.1"/>
    </source>
</evidence>
<feature type="domain" description="EDR1/CTR1/ARMC3-like peptidase-like" evidence="1">
    <location>
        <begin position="1"/>
        <end position="70"/>
    </location>
</feature>
<evidence type="ECO:0000313" key="3">
    <source>
        <dbReference type="Proteomes" id="UP000834106"/>
    </source>
</evidence>
<dbReference type="EMBL" id="OU503055">
    <property type="protein sequence ID" value="CAI9783753.1"/>
    <property type="molecule type" value="Genomic_DNA"/>
</dbReference>
<dbReference type="Pfam" id="PF14381">
    <property type="entry name" value="EDR1_CTR1_ARMC3_pept"/>
    <property type="match status" value="1"/>
</dbReference>
<sequence length="183" mass="20067">MIGQIKHVSCRSRSILFKVLADTLGLDGRLMVVLPRGVTERADSFKQMSIVVLNSVELLVDLVHFLGKLIRSSAAALFLTRLYCRKKVIAEQRTASSSPEHYFFRGHGGSLLCGCRVSSGEDYNDLNASRVGLSTFFWISASLTSATGKNVSAGTYPMDACMRRRSCISMIPEIGDDTGPVER</sequence>